<dbReference type="FunFam" id="3.40.50.720:FF:000069">
    <property type="entry name" value="Inositol-3-phosphate synthase 1"/>
    <property type="match status" value="1"/>
</dbReference>
<comment type="function">
    <text evidence="15">Key enzyme in myo-inositol biosynthesis pathway that catalyzes the conversion of glucose 6-phosphate to 1-myo-inositol 1-phosphate in a NAD-dependent manner. Rate-limiting enzyme in the synthesis of all inositol-containing compounds.</text>
</comment>
<dbReference type="FunFam" id="3.40.50.720:FF:000171">
    <property type="entry name" value="inositol-3-phosphate synthase 1"/>
    <property type="match status" value="1"/>
</dbReference>
<evidence type="ECO:0000256" key="4">
    <source>
        <dbReference type="ARBA" id="ARBA00005117"/>
    </source>
</evidence>
<dbReference type="Gene3D" id="3.40.50.720">
    <property type="entry name" value="NAD(P)-binding Rossmann-like Domain"/>
    <property type="match status" value="2"/>
</dbReference>
<evidence type="ECO:0000256" key="15">
    <source>
        <dbReference type="ARBA" id="ARBA00025559"/>
    </source>
</evidence>
<dbReference type="SUPFAM" id="SSF51735">
    <property type="entry name" value="NAD(P)-binding Rossmann-fold domains"/>
    <property type="match status" value="1"/>
</dbReference>
<feature type="region of interest" description="Disordered" evidence="16">
    <location>
        <begin position="547"/>
        <end position="569"/>
    </location>
</feature>
<evidence type="ECO:0000256" key="2">
    <source>
        <dbReference type="ARBA" id="ARBA00001911"/>
    </source>
</evidence>
<dbReference type="AlphaFoldDB" id="A0AAW0STL7"/>
<evidence type="ECO:0000256" key="6">
    <source>
        <dbReference type="ARBA" id="ARBA00012125"/>
    </source>
</evidence>
<keyword evidence="8" id="KW-0444">Lipid biosynthesis</keyword>
<protein>
    <recommendedName>
        <fullName evidence="6">inositol-3-phosphate synthase</fullName>
        <ecNumber evidence="6">5.5.1.4</ecNumber>
    </recommendedName>
</protein>
<feature type="domain" description="Myo-inositol-1-phosphate synthase GAPDH-like" evidence="17">
    <location>
        <begin position="326"/>
        <end position="439"/>
    </location>
</feature>
<keyword evidence="10" id="KW-0520">NAD</keyword>
<dbReference type="EMBL" id="JARAKH010000046">
    <property type="protein sequence ID" value="KAK8378075.1"/>
    <property type="molecule type" value="Genomic_DNA"/>
</dbReference>
<evidence type="ECO:0000256" key="7">
    <source>
        <dbReference type="ARBA" id="ARBA00022490"/>
    </source>
</evidence>
<dbReference type="InterPro" id="IPR002587">
    <property type="entry name" value="Myo-inos-1-P_Synthase"/>
</dbReference>
<evidence type="ECO:0000256" key="14">
    <source>
        <dbReference type="ARBA" id="ARBA00023264"/>
    </source>
</evidence>
<dbReference type="GO" id="GO:0005737">
    <property type="term" value="C:cytoplasm"/>
    <property type="evidence" value="ECO:0007669"/>
    <property type="project" value="UniProtKB-SubCell"/>
</dbReference>
<evidence type="ECO:0000256" key="13">
    <source>
        <dbReference type="ARBA" id="ARBA00023235"/>
    </source>
</evidence>
<comment type="catalytic activity">
    <reaction evidence="1">
        <text>D-glucose 6-phosphate = 1D-myo-inositol 3-phosphate</text>
        <dbReference type="Rhea" id="RHEA:10716"/>
        <dbReference type="ChEBI" id="CHEBI:58401"/>
        <dbReference type="ChEBI" id="CHEBI:61548"/>
        <dbReference type="EC" id="5.5.1.4"/>
    </reaction>
</comment>
<comment type="cofactor">
    <cofactor evidence="2">
        <name>NAD(+)</name>
        <dbReference type="ChEBI" id="CHEBI:57540"/>
    </cofactor>
</comment>
<dbReference type="GO" id="GO:0006021">
    <property type="term" value="P:inositol biosynthetic process"/>
    <property type="evidence" value="ECO:0007669"/>
    <property type="project" value="UniProtKB-KW"/>
</dbReference>
<evidence type="ECO:0000313" key="19">
    <source>
        <dbReference type="Proteomes" id="UP001487740"/>
    </source>
</evidence>
<evidence type="ECO:0000256" key="1">
    <source>
        <dbReference type="ARBA" id="ARBA00000113"/>
    </source>
</evidence>
<evidence type="ECO:0000256" key="11">
    <source>
        <dbReference type="ARBA" id="ARBA00023098"/>
    </source>
</evidence>
<dbReference type="InterPro" id="IPR013021">
    <property type="entry name" value="Myo-inos-1-P_Synthase_GAPDH"/>
</dbReference>
<evidence type="ECO:0000256" key="12">
    <source>
        <dbReference type="ARBA" id="ARBA00023209"/>
    </source>
</evidence>
<reference evidence="18 19" key="1">
    <citation type="submission" date="2023-03" db="EMBL/GenBank/DDBJ databases">
        <title>High-quality genome of Scylla paramamosain provides insights in environmental adaptation.</title>
        <authorList>
            <person name="Zhang L."/>
        </authorList>
    </citation>
    <scope>NUCLEOTIDE SEQUENCE [LARGE SCALE GENOMIC DNA]</scope>
    <source>
        <strain evidence="18">LZ_2023a</strain>
        <tissue evidence="18">Muscle</tissue>
    </source>
</reference>
<dbReference type="FunFam" id="3.30.360.10:FF:000055">
    <property type="entry name" value="Putative myo-inositol-1-phosphate synthase"/>
    <property type="match status" value="1"/>
</dbReference>
<comment type="similarity">
    <text evidence="5">Belongs to the myo-inositol 1-phosphate synthase family.</text>
</comment>
<comment type="caution">
    <text evidence="18">The sequence shown here is derived from an EMBL/GenBank/DDBJ whole genome shotgun (WGS) entry which is preliminary data.</text>
</comment>
<evidence type="ECO:0000256" key="9">
    <source>
        <dbReference type="ARBA" id="ARBA00022550"/>
    </source>
</evidence>
<keyword evidence="11" id="KW-0443">Lipid metabolism</keyword>
<proteinExistence type="inferred from homology"/>
<gene>
    <name evidence="18" type="ORF">O3P69_018792</name>
</gene>
<evidence type="ECO:0000313" key="18">
    <source>
        <dbReference type="EMBL" id="KAK8378075.1"/>
    </source>
</evidence>
<keyword evidence="12" id="KW-0594">Phospholipid biosynthesis</keyword>
<comment type="subcellular location">
    <subcellularLocation>
        <location evidence="3">Cytoplasm</location>
    </subcellularLocation>
</comment>
<evidence type="ECO:0000256" key="10">
    <source>
        <dbReference type="ARBA" id="ARBA00023027"/>
    </source>
</evidence>
<evidence type="ECO:0000259" key="17">
    <source>
        <dbReference type="Pfam" id="PF01658"/>
    </source>
</evidence>
<dbReference type="Pfam" id="PF07994">
    <property type="entry name" value="NAD_binding_5"/>
    <property type="match status" value="1"/>
</dbReference>
<comment type="pathway">
    <text evidence="4">Polyol metabolism; myo-inositol biosynthesis; myo-inositol from D-glucose 6-phosphate: step 1/2.</text>
</comment>
<dbReference type="SUPFAM" id="SSF55347">
    <property type="entry name" value="Glyceraldehyde-3-phosphate dehydrogenase-like, C-terminal domain"/>
    <property type="match status" value="1"/>
</dbReference>
<keyword evidence="9" id="KW-0398">Inositol biosynthesis</keyword>
<keyword evidence="14" id="KW-1208">Phospholipid metabolism</keyword>
<evidence type="ECO:0000256" key="3">
    <source>
        <dbReference type="ARBA" id="ARBA00004496"/>
    </source>
</evidence>
<dbReference type="Pfam" id="PF01658">
    <property type="entry name" value="Inos-1-P_synth"/>
    <property type="match status" value="1"/>
</dbReference>
<keyword evidence="7" id="KW-0963">Cytoplasm</keyword>
<keyword evidence="19" id="KW-1185">Reference proteome</keyword>
<sequence length="569" mass="62855">MAPHIRVESPGVRYTQEAIEADYIYHNTSVWRDSKGTLVATPTATTYTFRTLRKVGMCGCEGVSLAGTGCLWVCPRVGLMLVGLGGNNGTTVTGAILANRHKMSWHTKNGLHHANYYGSITQASTVCLGTGQDGQEVYVPMKDLLPMVDPDDLVIDGWDISSLNLCEAMKRAKVLDYNLQVQLEPYMREIKPRPSIYFPEFIAANQADRADNVLQGTKQELVDKIRADIQDFKTSSGVDKVVVLWTANTERYTEVTEEVNGSMDALLASIKRNEREISPSTLFAVASILEGVTYINGSPQNTFVPGVIELAQKKNVYIAGDDFKSGQTKLKSVLVDFLVSAGIKPRSLVSYNHLGNNDGKNLNAPQTFRSKEISKSGVVEDMVASNDILYREGEKPDHCVVIKYVPHVGDSKRAMDEYTSEIMMGGANTLVIHNTCEDSLLASPLILDLVILAELCERIKFKTENSNYQSFHSVLSILSYLCKAPLVPPATPIINSLFRQRSCIENILRACLGLSPLNHMLLEYKHEQVECGKGKRAGEAVKRPAEVMNGSAKHEVPPRIRRLSDEIDK</sequence>
<keyword evidence="13" id="KW-0413">Isomerase</keyword>
<evidence type="ECO:0000256" key="5">
    <source>
        <dbReference type="ARBA" id="ARBA00010813"/>
    </source>
</evidence>
<organism evidence="18 19">
    <name type="scientific">Scylla paramamosain</name>
    <name type="common">Mud crab</name>
    <dbReference type="NCBI Taxonomy" id="85552"/>
    <lineage>
        <taxon>Eukaryota</taxon>
        <taxon>Metazoa</taxon>
        <taxon>Ecdysozoa</taxon>
        <taxon>Arthropoda</taxon>
        <taxon>Crustacea</taxon>
        <taxon>Multicrustacea</taxon>
        <taxon>Malacostraca</taxon>
        <taxon>Eumalacostraca</taxon>
        <taxon>Eucarida</taxon>
        <taxon>Decapoda</taxon>
        <taxon>Pleocyemata</taxon>
        <taxon>Brachyura</taxon>
        <taxon>Eubrachyura</taxon>
        <taxon>Portunoidea</taxon>
        <taxon>Portunidae</taxon>
        <taxon>Portuninae</taxon>
        <taxon>Scylla</taxon>
    </lineage>
</organism>
<feature type="compositionally biased region" description="Basic and acidic residues" evidence="16">
    <location>
        <begin position="552"/>
        <end position="569"/>
    </location>
</feature>
<evidence type="ECO:0000256" key="16">
    <source>
        <dbReference type="SAM" id="MobiDB-lite"/>
    </source>
</evidence>
<dbReference type="EC" id="5.5.1.4" evidence="6"/>
<accession>A0AAW0STL7</accession>
<dbReference type="Proteomes" id="UP001487740">
    <property type="component" value="Unassembled WGS sequence"/>
</dbReference>
<dbReference type="GO" id="GO:0008654">
    <property type="term" value="P:phospholipid biosynthetic process"/>
    <property type="evidence" value="ECO:0007669"/>
    <property type="project" value="UniProtKB-KW"/>
</dbReference>
<dbReference type="PANTHER" id="PTHR11510">
    <property type="entry name" value="MYO-INOSITOL-1 PHOSPHATE SYNTHASE"/>
    <property type="match status" value="1"/>
</dbReference>
<name>A0AAW0STL7_SCYPA</name>
<dbReference type="GO" id="GO:0004512">
    <property type="term" value="F:inositol-3-phosphate synthase activity"/>
    <property type="evidence" value="ECO:0007669"/>
    <property type="project" value="UniProtKB-EC"/>
</dbReference>
<evidence type="ECO:0000256" key="8">
    <source>
        <dbReference type="ARBA" id="ARBA00022516"/>
    </source>
</evidence>
<dbReference type="InterPro" id="IPR036291">
    <property type="entry name" value="NAD(P)-bd_dom_sf"/>
</dbReference>